<keyword evidence="12 19" id="KW-1133">Transmembrane helix</keyword>
<keyword evidence="7 19" id="KW-1003">Cell membrane</keyword>
<dbReference type="NCBIfam" id="NF001278">
    <property type="entry name" value="PRK00235.1-5"/>
    <property type="match status" value="1"/>
</dbReference>
<evidence type="ECO:0000313" key="20">
    <source>
        <dbReference type="EMBL" id="ABK45768.1"/>
    </source>
</evidence>
<evidence type="ECO:0000256" key="9">
    <source>
        <dbReference type="ARBA" id="ARBA00022679"/>
    </source>
</evidence>
<accession>A0LCS5</accession>
<dbReference type="HAMAP" id="MF_00719">
    <property type="entry name" value="CobS"/>
    <property type="match status" value="1"/>
</dbReference>
<name>A0LCS5_MAGMM</name>
<dbReference type="KEGG" id="mgm:Mmc1_3278"/>
<evidence type="ECO:0000256" key="7">
    <source>
        <dbReference type="ARBA" id="ARBA00022475"/>
    </source>
</evidence>
<comment type="cofactor">
    <cofactor evidence="1 19">
        <name>Mg(2+)</name>
        <dbReference type="ChEBI" id="CHEBI:18420"/>
    </cofactor>
</comment>
<dbReference type="PANTHER" id="PTHR34148">
    <property type="entry name" value="ADENOSYLCOBINAMIDE-GDP RIBAZOLETRANSFERASE"/>
    <property type="match status" value="1"/>
</dbReference>
<proteinExistence type="inferred from homology"/>
<dbReference type="UniPathway" id="UPA00148">
    <property type="reaction ID" value="UER00238"/>
</dbReference>
<dbReference type="NCBIfam" id="TIGR00317">
    <property type="entry name" value="cobS"/>
    <property type="match status" value="1"/>
</dbReference>
<feature type="transmembrane region" description="Helical" evidence="19">
    <location>
        <begin position="185"/>
        <end position="218"/>
    </location>
</feature>
<evidence type="ECO:0000256" key="12">
    <source>
        <dbReference type="ARBA" id="ARBA00022989"/>
    </source>
</evidence>
<keyword evidence="13 19" id="KW-0472">Membrane</keyword>
<comment type="similarity">
    <text evidence="4 19">Belongs to the CobS family.</text>
</comment>
<gene>
    <name evidence="19" type="primary">cobS</name>
    <name evidence="20" type="ordered locus">Mmc1_3278</name>
</gene>
<reference evidence="21" key="1">
    <citation type="journal article" date="2009" name="Appl. Environ. Microbiol.">
        <title>Complete genome sequence of the chemolithoautotrophic marine magnetotactic coccus strain MC-1.</title>
        <authorList>
            <person name="Schubbe S."/>
            <person name="Williams T.J."/>
            <person name="Xie G."/>
            <person name="Kiss H.E."/>
            <person name="Brettin T.S."/>
            <person name="Martinez D."/>
            <person name="Ross C.A."/>
            <person name="Schuler D."/>
            <person name="Cox B.L."/>
            <person name="Nealson K.H."/>
            <person name="Bazylinski D.A."/>
        </authorList>
    </citation>
    <scope>NUCLEOTIDE SEQUENCE [LARGE SCALE GENOMIC DNA]</scope>
    <source>
        <strain evidence="21">ATCC BAA-1437 / JCM 17883 / MC-1</strain>
    </source>
</reference>
<dbReference type="GO" id="GO:0051073">
    <property type="term" value="F:adenosylcobinamide-GDP ribazoletransferase activity"/>
    <property type="evidence" value="ECO:0007669"/>
    <property type="project" value="UniProtKB-UniRule"/>
</dbReference>
<evidence type="ECO:0000256" key="13">
    <source>
        <dbReference type="ARBA" id="ARBA00023136"/>
    </source>
</evidence>
<keyword evidence="11 19" id="KW-0460">Magnesium</keyword>
<comment type="subcellular location">
    <subcellularLocation>
        <location evidence="19">Cell inner membrane</location>
        <topology evidence="19">Multi-pass membrane protein</topology>
    </subcellularLocation>
    <subcellularLocation>
        <location evidence="2">Cell membrane</location>
        <topology evidence="2">Multi-pass membrane protein</topology>
    </subcellularLocation>
</comment>
<evidence type="ECO:0000256" key="10">
    <source>
        <dbReference type="ARBA" id="ARBA00022692"/>
    </source>
</evidence>
<evidence type="ECO:0000256" key="3">
    <source>
        <dbReference type="ARBA" id="ARBA00004663"/>
    </source>
</evidence>
<evidence type="ECO:0000256" key="8">
    <source>
        <dbReference type="ARBA" id="ARBA00022573"/>
    </source>
</evidence>
<organism evidence="20 21">
    <name type="scientific">Magnetococcus marinus (strain ATCC BAA-1437 / JCM 17883 / MC-1)</name>
    <dbReference type="NCBI Taxonomy" id="156889"/>
    <lineage>
        <taxon>Bacteria</taxon>
        <taxon>Pseudomonadati</taxon>
        <taxon>Pseudomonadota</taxon>
        <taxon>Magnetococcia</taxon>
        <taxon>Magnetococcales</taxon>
        <taxon>Magnetococcaceae</taxon>
        <taxon>Magnetococcus</taxon>
    </lineage>
</organism>
<dbReference type="PANTHER" id="PTHR34148:SF1">
    <property type="entry name" value="ADENOSYLCOBINAMIDE-GDP RIBAZOLETRANSFERASE"/>
    <property type="match status" value="1"/>
</dbReference>
<evidence type="ECO:0000256" key="11">
    <source>
        <dbReference type="ARBA" id="ARBA00022842"/>
    </source>
</evidence>
<dbReference type="Proteomes" id="UP000002586">
    <property type="component" value="Chromosome"/>
</dbReference>
<evidence type="ECO:0000256" key="2">
    <source>
        <dbReference type="ARBA" id="ARBA00004651"/>
    </source>
</evidence>
<evidence type="ECO:0000256" key="19">
    <source>
        <dbReference type="HAMAP-Rule" id="MF_00719"/>
    </source>
</evidence>
<keyword evidence="21" id="KW-1185">Reference proteome</keyword>
<evidence type="ECO:0000256" key="5">
    <source>
        <dbReference type="ARBA" id="ARBA00013200"/>
    </source>
</evidence>
<dbReference type="eggNOG" id="COG0368">
    <property type="taxonomic scope" value="Bacteria"/>
</dbReference>
<feature type="transmembrane region" description="Helical" evidence="19">
    <location>
        <begin position="144"/>
        <end position="165"/>
    </location>
</feature>
<evidence type="ECO:0000256" key="18">
    <source>
        <dbReference type="ARBA" id="ARBA00049504"/>
    </source>
</evidence>
<feature type="transmembrane region" description="Helical" evidence="19">
    <location>
        <begin position="115"/>
        <end position="137"/>
    </location>
</feature>
<keyword evidence="8 19" id="KW-0169">Cobalamin biosynthesis</keyword>
<evidence type="ECO:0000256" key="14">
    <source>
        <dbReference type="ARBA" id="ARBA00025228"/>
    </source>
</evidence>
<evidence type="ECO:0000256" key="6">
    <source>
        <dbReference type="ARBA" id="ARBA00015850"/>
    </source>
</evidence>
<evidence type="ECO:0000256" key="16">
    <source>
        <dbReference type="ARBA" id="ARBA00032853"/>
    </source>
</evidence>
<dbReference type="STRING" id="156889.Mmc1_3278"/>
<keyword evidence="19" id="KW-0997">Cell inner membrane</keyword>
<keyword evidence="9 19" id="KW-0808">Transferase</keyword>
<evidence type="ECO:0000313" key="21">
    <source>
        <dbReference type="Proteomes" id="UP000002586"/>
    </source>
</evidence>
<dbReference type="EMBL" id="CP000471">
    <property type="protein sequence ID" value="ABK45768.1"/>
    <property type="molecule type" value="Genomic_DNA"/>
</dbReference>
<feature type="transmembrane region" description="Helical" evidence="19">
    <location>
        <begin position="68"/>
        <end position="86"/>
    </location>
</feature>
<dbReference type="HOGENOM" id="CLU_057426_3_1_5"/>
<reference evidence="20 21" key="2">
    <citation type="journal article" date="2012" name="Int. J. Syst. Evol. Microbiol.">
        <title>Magnetococcus marinus gen. nov., sp. nov., a marine, magnetotactic bacterium that represents a novel lineage (Magnetococcaceae fam. nov.; Magnetococcales ord. nov.) at the base of the Alphaproteobacteria.</title>
        <authorList>
            <person name="Bazylinski D.A."/>
            <person name="Williams T.J."/>
            <person name="Lefevre C.T."/>
            <person name="Berg R.J."/>
            <person name="Zhang C.L."/>
            <person name="Bowser S.S."/>
            <person name="Dean A.J."/>
            <person name="Beveridge T.J."/>
        </authorList>
    </citation>
    <scope>NUCLEOTIDE SEQUENCE [LARGE SCALE GENOMIC DNA]</scope>
    <source>
        <strain evidence="21">ATCC BAA-1437 / JCM 17883 / MC-1</strain>
    </source>
</reference>
<comment type="function">
    <text evidence="14 19">Joins adenosylcobinamide-GDP and alpha-ribazole to generate adenosylcobalamin (Ado-cobalamin). Also synthesizes adenosylcobalamin 5'-phosphate from adenosylcobinamide-GDP and alpha-ribazole 5'-phosphate.</text>
</comment>
<dbReference type="GO" id="GO:0005886">
    <property type="term" value="C:plasma membrane"/>
    <property type="evidence" value="ECO:0007669"/>
    <property type="project" value="UniProtKB-SubCell"/>
</dbReference>
<dbReference type="AlphaFoldDB" id="A0LCS5"/>
<dbReference type="InterPro" id="IPR003805">
    <property type="entry name" value="CobS"/>
</dbReference>
<sequence length="256" mass="27807">MREGWQQQIWWPLCSAVRLLSRLPFPQPGGWSGEVQGRAVLFYPLVGMVIGGLVVLPLWLLGDTLPMLAAALATLLWVWLTGGLHLDGVADMADGWIGGLGNPQRTLEIMKDPHIGPAGVMSLVMLLLLKFTALHALLTLQLSLWAVVLAPMLARLAVGLLFLTTPYVSRQGMGQAPAHHLPKPWLVVVLALAWLGPLLLQSAFWPMQGTVILVWWLIRASSHKRIGGFTGDVAGALVEWSEVSMLVVLTSAEAMV</sequence>
<protein>
    <recommendedName>
        <fullName evidence="6 19">Adenosylcobinamide-GDP ribazoletransferase</fullName>
        <ecNumber evidence="5 19">2.7.8.26</ecNumber>
    </recommendedName>
    <alternativeName>
        <fullName evidence="16 19">Cobalamin synthase</fullName>
    </alternativeName>
    <alternativeName>
        <fullName evidence="15 19">Cobalamin-5'-phosphate synthase</fullName>
    </alternativeName>
</protein>
<dbReference type="GO" id="GO:0009236">
    <property type="term" value="P:cobalamin biosynthetic process"/>
    <property type="evidence" value="ECO:0007669"/>
    <property type="project" value="UniProtKB-UniRule"/>
</dbReference>
<comment type="catalytic activity">
    <reaction evidence="17 19">
        <text>alpha-ribazole + adenosylcob(III)inamide-GDP = adenosylcob(III)alamin + GMP + H(+)</text>
        <dbReference type="Rhea" id="RHEA:16049"/>
        <dbReference type="ChEBI" id="CHEBI:10329"/>
        <dbReference type="ChEBI" id="CHEBI:15378"/>
        <dbReference type="ChEBI" id="CHEBI:18408"/>
        <dbReference type="ChEBI" id="CHEBI:58115"/>
        <dbReference type="ChEBI" id="CHEBI:60487"/>
        <dbReference type="EC" id="2.7.8.26"/>
    </reaction>
</comment>
<dbReference type="EC" id="2.7.8.26" evidence="5 19"/>
<comment type="pathway">
    <text evidence="3 19">Cofactor biosynthesis; adenosylcobalamin biosynthesis; adenosylcobalamin from cob(II)yrinate a,c-diamide: step 7/7.</text>
</comment>
<comment type="catalytic activity">
    <reaction evidence="18 19">
        <text>alpha-ribazole 5'-phosphate + adenosylcob(III)inamide-GDP = adenosylcob(III)alamin 5'-phosphate + GMP + H(+)</text>
        <dbReference type="Rhea" id="RHEA:23560"/>
        <dbReference type="ChEBI" id="CHEBI:15378"/>
        <dbReference type="ChEBI" id="CHEBI:57918"/>
        <dbReference type="ChEBI" id="CHEBI:58115"/>
        <dbReference type="ChEBI" id="CHEBI:60487"/>
        <dbReference type="ChEBI" id="CHEBI:60493"/>
        <dbReference type="EC" id="2.7.8.26"/>
    </reaction>
</comment>
<evidence type="ECO:0000256" key="4">
    <source>
        <dbReference type="ARBA" id="ARBA00010561"/>
    </source>
</evidence>
<evidence type="ECO:0000256" key="1">
    <source>
        <dbReference type="ARBA" id="ARBA00001946"/>
    </source>
</evidence>
<keyword evidence="10 19" id="KW-0812">Transmembrane</keyword>
<dbReference type="GO" id="GO:0008818">
    <property type="term" value="F:cobalamin 5'-phosphate synthase activity"/>
    <property type="evidence" value="ECO:0007669"/>
    <property type="project" value="UniProtKB-UniRule"/>
</dbReference>
<evidence type="ECO:0000256" key="15">
    <source>
        <dbReference type="ARBA" id="ARBA00032605"/>
    </source>
</evidence>
<evidence type="ECO:0000256" key="17">
    <source>
        <dbReference type="ARBA" id="ARBA00048623"/>
    </source>
</evidence>
<feature type="transmembrane region" description="Helical" evidence="19">
    <location>
        <begin position="41"/>
        <end position="61"/>
    </location>
</feature>
<dbReference type="Pfam" id="PF02654">
    <property type="entry name" value="CobS"/>
    <property type="match status" value="1"/>
</dbReference>